<dbReference type="OrthoDB" id="10252740at2759"/>
<proteinExistence type="predicted"/>
<sequence length="175" mass="20052">MVLSEELFDLKKALHNYDSHYNPAITIVVAQKRHQTRLFVENRNDGGSTGNVPPGTVVDTDIIHPRDFDFYLCSHYGGLGTSKPTHYYVLWDENGFSSDELQKLIYDMCFTFARCTKPVSLVPPVYYADLVAYRGRMFQEVVMDTQYRGASSSTASFNQSFYNLHSDLENVMFFV</sequence>
<comment type="caution">
    <text evidence="2">The sequence shown here is derived from an EMBL/GenBank/DDBJ whole genome shotgun (WGS) entry which is preliminary data.</text>
</comment>
<dbReference type="PROSITE" id="PS50822">
    <property type="entry name" value="PIWI"/>
    <property type="match status" value="1"/>
</dbReference>
<dbReference type="InterPro" id="IPR036397">
    <property type="entry name" value="RNaseH_sf"/>
</dbReference>
<organism evidence="2 3">
    <name type="scientific">Handroanthus impetiginosus</name>
    <dbReference type="NCBI Taxonomy" id="429701"/>
    <lineage>
        <taxon>Eukaryota</taxon>
        <taxon>Viridiplantae</taxon>
        <taxon>Streptophyta</taxon>
        <taxon>Embryophyta</taxon>
        <taxon>Tracheophyta</taxon>
        <taxon>Spermatophyta</taxon>
        <taxon>Magnoliopsida</taxon>
        <taxon>eudicotyledons</taxon>
        <taxon>Gunneridae</taxon>
        <taxon>Pentapetalae</taxon>
        <taxon>asterids</taxon>
        <taxon>lamiids</taxon>
        <taxon>Lamiales</taxon>
        <taxon>Bignoniaceae</taxon>
        <taxon>Crescentiina</taxon>
        <taxon>Tabebuia alliance</taxon>
        <taxon>Handroanthus</taxon>
    </lineage>
</organism>
<protein>
    <recommendedName>
        <fullName evidence="1">Piwi domain-containing protein</fullName>
    </recommendedName>
</protein>
<keyword evidence="3" id="KW-1185">Reference proteome</keyword>
<dbReference type="SMART" id="SM00950">
    <property type="entry name" value="Piwi"/>
    <property type="match status" value="1"/>
</dbReference>
<evidence type="ECO:0000259" key="1">
    <source>
        <dbReference type="PROSITE" id="PS50822"/>
    </source>
</evidence>
<feature type="domain" description="Piwi" evidence="1">
    <location>
        <begin position="1"/>
        <end position="140"/>
    </location>
</feature>
<dbReference type="GO" id="GO:0003676">
    <property type="term" value="F:nucleic acid binding"/>
    <property type="evidence" value="ECO:0007669"/>
    <property type="project" value="InterPro"/>
</dbReference>
<reference evidence="3" key="1">
    <citation type="journal article" date="2018" name="Gigascience">
        <title>Genome assembly of the Pink Ipe (Handroanthus impetiginosus, Bignoniaceae), a highly valued, ecologically keystone Neotropical timber forest tree.</title>
        <authorList>
            <person name="Silva-Junior O.B."/>
            <person name="Grattapaglia D."/>
            <person name="Novaes E."/>
            <person name="Collevatti R.G."/>
        </authorList>
    </citation>
    <scope>NUCLEOTIDE SEQUENCE [LARGE SCALE GENOMIC DNA]</scope>
    <source>
        <strain evidence="3">cv. UFG-1</strain>
    </source>
</reference>
<dbReference type="Pfam" id="PF02171">
    <property type="entry name" value="Piwi"/>
    <property type="match status" value="1"/>
</dbReference>
<dbReference type="SUPFAM" id="SSF53098">
    <property type="entry name" value="Ribonuclease H-like"/>
    <property type="match status" value="1"/>
</dbReference>
<evidence type="ECO:0000313" key="3">
    <source>
        <dbReference type="Proteomes" id="UP000231279"/>
    </source>
</evidence>
<dbReference type="InterPro" id="IPR012337">
    <property type="entry name" value="RNaseH-like_sf"/>
</dbReference>
<dbReference type="AlphaFoldDB" id="A0A2G9HYW8"/>
<gene>
    <name evidence="2" type="ORF">CDL12_04566</name>
</gene>
<dbReference type="Gene3D" id="3.30.420.10">
    <property type="entry name" value="Ribonuclease H-like superfamily/Ribonuclease H"/>
    <property type="match status" value="1"/>
</dbReference>
<dbReference type="EMBL" id="NKXS01000704">
    <property type="protein sequence ID" value="PIN22712.1"/>
    <property type="molecule type" value="Genomic_DNA"/>
</dbReference>
<dbReference type="InterPro" id="IPR003165">
    <property type="entry name" value="Piwi"/>
</dbReference>
<name>A0A2G9HYW8_9LAMI</name>
<dbReference type="STRING" id="429701.A0A2G9HYW8"/>
<accession>A0A2G9HYW8</accession>
<dbReference type="Proteomes" id="UP000231279">
    <property type="component" value="Unassembled WGS sequence"/>
</dbReference>
<dbReference type="PANTHER" id="PTHR22891">
    <property type="entry name" value="EUKARYOTIC TRANSLATION INITIATION FACTOR 2C"/>
    <property type="match status" value="1"/>
</dbReference>
<evidence type="ECO:0000313" key="2">
    <source>
        <dbReference type="EMBL" id="PIN22712.1"/>
    </source>
</evidence>